<evidence type="ECO:0000313" key="3">
    <source>
        <dbReference type="Proteomes" id="UP000327157"/>
    </source>
</evidence>
<organism evidence="2 3">
    <name type="scientific">Pyrus ussuriensis x Pyrus communis</name>
    <dbReference type="NCBI Taxonomy" id="2448454"/>
    <lineage>
        <taxon>Eukaryota</taxon>
        <taxon>Viridiplantae</taxon>
        <taxon>Streptophyta</taxon>
        <taxon>Embryophyta</taxon>
        <taxon>Tracheophyta</taxon>
        <taxon>Spermatophyta</taxon>
        <taxon>Magnoliopsida</taxon>
        <taxon>eudicotyledons</taxon>
        <taxon>Gunneridae</taxon>
        <taxon>Pentapetalae</taxon>
        <taxon>rosids</taxon>
        <taxon>fabids</taxon>
        <taxon>Rosales</taxon>
        <taxon>Rosaceae</taxon>
        <taxon>Amygdaloideae</taxon>
        <taxon>Maleae</taxon>
        <taxon>Pyrus</taxon>
    </lineage>
</organism>
<comment type="caution">
    <text evidence="2">The sequence shown here is derived from an EMBL/GenBank/DDBJ whole genome shotgun (WGS) entry which is preliminary data.</text>
</comment>
<dbReference type="AlphaFoldDB" id="A0A5N5GDJ6"/>
<keyword evidence="1" id="KW-0732">Signal</keyword>
<feature type="chain" id="PRO_5024464896" evidence="1">
    <location>
        <begin position="29"/>
        <end position="129"/>
    </location>
</feature>
<dbReference type="EMBL" id="SMOL01000487">
    <property type="protein sequence ID" value="KAB2611532.1"/>
    <property type="molecule type" value="Genomic_DNA"/>
</dbReference>
<reference evidence="3" key="2">
    <citation type="submission" date="2019-10" db="EMBL/GenBank/DDBJ databases">
        <title>A de novo genome assembly of a pear dwarfing rootstock.</title>
        <authorList>
            <person name="Wang F."/>
            <person name="Wang J."/>
            <person name="Li S."/>
            <person name="Zhang Y."/>
            <person name="Fang M."/>
            <person name="Ma L."/>
            <person name="Zhao Y."/>
            <person name="Jiang S."/>
        </authorList>
    </citation>
    <scope>NUCLEOTIDE SEQUENCE [LARGE SCALE GENOMIC DNA]</scope>
</reference>
<proteinExistence type="predicted"/>
<name>A0A5N5GDJ6_9ROSA</name>
<dbReference type="Proteomes" id="UP000327157">
    <property type="component" value="Chromosome 17"/>
</dbReference>
<sequence length="129" mass="14800">MGWDMTGWKSGFMLCLVCVGQNMRVVQSCVWCGERKQINKGGSLVADAVLGRSKCSIGQIEALQNIKKERPRGYTITIISNLERKCRAEVHKEATRKRMRRKVAKGRRRAEEVHSGREENMIVRIYCMI</sequence>
<reference evidence="2 3" key="3">
    <citation type="submission" date="2019-11" db="EMBL/GenBank/DDBJ databases">
        <title>A de novo genome assembly of a pear dwarfing rootstock.</title>
        <authorList>
            <person name="Wang F."/>
            <person name="Wang J."/>
            <person name="Li S."/>
            <person name="Zhang Y."/>
            <person name="Fang M."/>
            <person name="Ma L."/>
            <person name="Zhao Y."/>
            <person name="Jiang S."/>
        </authorList>
    </citation>
    <scope>NUCLEOTIDE SEQUENCE [LARGE SCALE GENOMIC DNA]</scope>
    <source>
        <strain evidence="2">S2</strain>
        <tissue evidence="2">Leaf</tissue>
    </source>
</reference>
<evidence type="ECO:0000256" key="1">
    <source>
        <dbReference type="SAM" id="SignalP"/>
    </source>
</evidence>
<gene>
    <name evidence="2" type="ORF">D8674_019564</name>
</gene>
<accession>A0A5N5GDJ6</accession>
<evidence type="ECO:0000313" key="2">
    <source>
        <dbReference type="EMBL" id="KAB2611532.1"/>
    </source>
</evidence>
<feature type="signal peptide" evidence="1">
    <location>
        <begin position="1"/>
        <end position="28"/>
    </location>
</feature>
<keyword evidence="3" id="KW-1185">Reference proteome</keyword>
<reference evidence="2 3" key="1">
    <citation type="submission" date="2019-09" db="EMBL/GenBank/DDBJ databases">
        <authorList>
            <person name="Ou C."/>
        </authorList>
    </citation>
    <scope>NUCLEOTIDE SEQUENCE [LARGE SCALE GENOMIC DNA]</scope>
    <source>
        <strain evidence="2">S2</strain>
        <tissue evidence="2">Leaf</tissue>
    </source>
</reference>
<protein>
    <submittedName>
        <fullName evidence="2">Uncharacterized protein</fullName>
    </submittedName>
</protein>